<reference evidence="2 3" key="1">
    <citation type="submission" date="2018-08" db="EMBL/GenBank/DDBJ databases">
        <title>A genome reference for cultivated species of the human gut microbiota.</title>
        <authorList>
            <person name="Zou Y."/>
            <person name="Xue W."/>
            <person name="Luo G."/>
        </authorList>
    </citation>
    <scope>NUCLEOTIDE SEQUENCE [LARGE SCALE GENOMIC DNA]</scope>
    <source>
        <strain evidence="2 3">OM06-4</strain>
    </source>
</reference>
<dbReference type="AlphaFoldDB" id="A0A3E3EGA1"/>
<accession>A0A3E3EGA1</accession>
<evidence type="ECO:0000256" key="1">
    <source>
        <dbReference type="SAM" id="Coils"/>
    </source>
</evidence>
<comment type="caution">
    <text evidence="2">The sequence shown here is derived from an EMBL/GenBank/DDBJ whole genome shotgun (WGS) entry which is preliminary data.</text>
</comment>
<evidence type="ECO:0000313" key="2">
    <source>
        <dbReference type="EMBL" id="RGD86428.1"/>
    </source>
</evidence>
<dbReference type="Proteomes" id="UP000261032">
    <property type="component" value="Unassembled WGS sequence"/>
</dbReference>
<protein>
    <submittedName>
        <fullName evidence="2">Uncharacterized protein</fullName>
    </submittedName>
</protein>
<name>A0A3E3EGA1_9FIRM</name>
<dbReference type="RefSeq" id="WP_117580722.1">
    <property type="nucleotide sequence ID" value="NZ_CP176642.1"/>
</dbReference>
<organism evidence="2 3">
    <name type="scientific">Thomasclavelia ramosa</name>
    <dbReference type="NCBI Taxonomy" id="1547"/>
    <lineage>
        <taxon>Bacteria</taxon>
        <taxon>Bacillati</taxon>
        <taxon>Bacillota</taxon>
        <taxon>Erysipelotrichia</taxon>
        <taxon>Erysipelotrichales</taxon>
        <taxon>Coprobacillaceae</taxon>
        <taxon>Thomasclavelia</taxon>
    </lineage>
</organism>
<gene>
    <name evidence="2" type="ORF">DXB93_04410</name>
</gene>
<sequence length="181" mass="21019">MKELIVILIALGLGFGQGYKFRKKKYHKIISSLQNEIEALNHKLEKKERIEMLGQYATRPYTKGKKEKFEAALVEFVTSDDNSKKIFLETCGIINSIKTISDLETIDLYLLRNEINNIDDQFILENGVIVKDGGKKYFVDIEDCKNSFETLLADEIPVNTYRLSYCELVEIFEEIRQNFCE</sequence>
<proteinExistence type="predicted"/>
<dbReference type="EMBL" id="QUSL01000005">
    <property type="protein sequence ID" value="RGD86428.1"/>
    <property type="molecule type" value="Genomic_DNA"/>
</dbReference>
<feature type="coiled-coil region" evidence="1">
    <location>
        <begin position="23"/>
        <end position="50"/>
    </location>
</feature>
<keyword evidence="1" id="KW-0175">Coiled coil</keyword>
<evidence type="ECO:0000313" key="3">
    <source>
        <dbReference type="Proteomes" id="UP000261032"/>
    </source>
</evidence>